<proteinExistence type="inferred from homology"/>
<keyword evidence="1" id="KW-0479">Metal-binding</keyword>
<protein>
    <recommendedName>
        <fullName evidence="6">Agmatinase</fullName>
    </recommendedName>
</protein>
<dbReference type="Gene3D" id="3.40.800.10">
    <property type="entry name" value="Ureohydrolase domain"/>
    <property type="match status" value="1"/>
</dbReference>
<dbReference type="InterPro" id="IPR006035">
    <property type="entry name" value="Ureohydrolase"/>
</dbReference>
<keyword evidence="5" id="KW-1185">Reference proteome</keyword>
<evidence type="ECO:0000256" key="3">
    <source>
        <dbReference type="PROSITE-ProRule" id="PRU00742"/>
    </source>
</evidence>
<dbReference type="InterPro" id="IPR023696">
    <property type="entry name" value="Ureohydrolase_dom_sf"/>
</dbReference>
<reference evidence="4" key="1">
    <citation type="submission" date="2021-02" db="EMBL/GenBank/DDBJ databases">
        <authorList>
            <person name="Nowell W R."/>
        </authorList>
    </citation>
    <scope>NUCLEOTIDE SEQUENCE</scope>
</reference>
<evidence type="ECO:0000313" key="4">
    <source>
        <dbReference type="EMBL" id="CAF4981309.1"/>
    </source>
</evidence>
<dbReference type="GO" id="GO:0033389">
    <property type="term" value="P:putrescine biosynthetic process from arginine, via agmatine"/>
    <property type="evidence" value="ECO:0007669"/>
    <property type="project" value="TreeGrafter"/>
</dbReference>
<comment type="caution">
    <text evidence="4">The sequence shown here is derived from an EMBL/GenBank/DDBJ whole genome shotgun (WGS) entry which is preliminary data.</text>
</comment>
<evidence type="ECO:0000256" key="2">
    <source>
        <dbReference type="ARBA" id="ARBA00022801"/>
    </source>
</evidence>
<dbReference type="EMBL" id="CAJOBP010102977">
    <property type="protein sequence ID" value="CAF4981309.1"/>
    <property type="molecule type" value="Genomic_DNA"/>
</dbReference>
<organism evidence="4 5">
    <name type="scientific">Rotaria socialis</name>
    <dbReference type="NCBI Taxonomy" id="392032"/>
    <lineage>
        <taxon>Eukaryota</taxon>
        <taxon>Metazoa</taxon>
        <taxon>Spiralia</taxon>
        <taxon>Gnathifera</taxon>
        <taxon>Rotifera</taxon>
        <taxon>Eurotatoria</taxon>
        <taxon>Bdelloidea</taxon>
        <taxon>Philodinida</taxon>
        <taxon>Philodinidae</taxon>
        <taxon>Rotaria</taxon>
    </lineage>
</organism>
<dbReference type="AlphaFoldDB" id="A0A821ZJK4"/>
<comment type="similarity">
    <text evidence="3">Belongs to the arginase family.</text>
</comment>
<name>A0A821ZJK4_9BILA</name>
<keyword evidence="2" id="KW-0378">Hydrolase</keyword>
<sequence length="80" mass="8985">IYYAINEGLIDPETSIQVGIRTHNDNFMGVKILDADWIHRHKTQNIVDEIKNRVGDNPTYLTFDIDCLDPAFAPGTGTPV</sequence>
<accession>A0A821ZJK4</accession>
<dbReference type="PANTHER" id="PTHR11358:SF26">
    <property type="entry name" value="GUANIDINO ACID HYDROLASE, MITOCHONDRIAL"/>
    <property type="match status" value="1"/>
</dbReference>
<evidence type="ECO:0008006" key="6">
    <source>
        <dbReference type="Google" id="ProtNLM"/>
    </source>
</evidence>
<evidence type="ECO:0000313" key="5">
    <source>
        <dbReference type="Proteomes" id="UP000663873"/>
    </source>
</evidence>
<dbReference type="GO" id="GO:0046872">
    <property type="term" value="F:metal ion binding"/>
    <property type="evidence" value="ECO:0007669"/>
    <property type="project" value="UniProtKB-KW"/>
</dbReference>
<dbReference type="SUPFAM" id="SSF52768">
    <property type="entry name" value="Arginase/deacetylase"/>
    <property type="match status" value="1"/>
</dbReference>
<dbReference type="PANTHER" id="PTHR11358">
    <property type="entry name" value="ARGINASE/AGMATINASE"/>
    <property type="match status" value="1"/>
</dbReference>
<evidence type="ECO:0000256" key="1">
    <source>
        <dbReference type="ARBA" id="ARBA00022723"/>
    </source>
</evidence>
<gene>
    <name evidence="4" type="ORF">UJA718_LOCUS49319</name>
</gene>
<dbReference type="GO" id="GO:0008783">
    <property type="term" value="F:agmatinase activity"/>
    <property type="evidence" value="ECO:0007669"/>
    <property type="project" value="TreeGrafter"/>
</dbReference>
<dbReference type="Proteomes" id="UP000663873">
    <property type="component" value="Unassembled WGS sequence"/>
</dbReference>
<feature type="non-terminal residue" evidence="4">
    <location>
        <position position="80"/>
    </location>
</feature>
<dbReference type="PROSITE" id="PS51409">
    <property type="entry name" value="ARGINASE_2"/>
    <property type="match status" value="1"/>
</dbReference>
<feature type="non-terminal residue" evidence="4">
    <location>
        <position position="1"/>
    </location>
</feature>
<dbReference type="Pfam" id="PF00491">
    <property type="entry name" value="Arginase"/>
    <property type="match status" value="1"/>
</dbReference>